<dbReference type="EMBL" id="JANYMP010000011">
    <property type="protein sequence ID" value="MCS7479703.1"/>
    <property type="molecule type" value="Genomic_DNA"/>
</dbReference>
<dbReference type="AlphaFoldDB" id="A0A9X2VMZ4"/>
<name>A0A9X2VMZ4_9PSEU</name>
<feature type="transmembrane region" description="Helical" evidence="1">
    <location>
        <begin position="49"/>
        <end position="69"/>
    </location>
</feature>
<organism evidence="2 3">
    <name type="scientific">Umezawaea endophytica</name>
    <dbReference type="NCBI Taxonomy" id="1654476"/>
    <lineage>
        <taxon>Bacteria</taxon>
        <taxon>Bacillati</taxon>
        <taxon>Actinomycetota</taxon>
        <taxon>Actinomycetes</taxon>
        <taxon>Pseudonocardiales</taxon>
        <taxon>Pseudonocardiaceae</taxon>
        <taxon>Umezawaea</taxon>
    </lineage>
</organism>
<proteinExistence type="predicted"/>
<evidence type="ECO:0000256" key="1">
    <source>
        <dbReference type="SAM" id="Phobius"/>
    </source>
</evidence>
<protein>
    <submittedName>
        <fullName evidence="2">Uncharacterized protein</fullName>
    </submittedName>
</protein>
<gene>
    <name evidence="2" type="ORF">NZH93_22815</name>
</gene>
<keyword evidence="1" id="KW-0812">Transmembrane</keyword>
<dbReference type="RefSeq" id="WP_259625208.1">
    <property type="nucleotide sequence ID" value="NZ_JANYMP010000011.1"/>
</dbReference>
<evidence type="ECO:0000313" key="2">
    <source>
        <dbReference type="EMBL" id="MCS7479703.1"/>
    </source>
</evidence>
<keyword evidence="3" id="KW-1185">Reference proteome</keyword>
<reference evidence="2" key="1">
    <citation type="submission" date="2022-08" db="EMBL/GenBank/DDBJ databases">
        <authorList>
            <person name="Tistechok S."/>
            <person name="Samborskyy M."/>
            <person name="Roman I."/>
        </authorList>
    </citation>
    <scope>NUCLEOTIDE SEQUENCE</scope>
    <source>
        <strain evidence="2">DSM 103496</strain>
    </source>
</reference>
<sequence length="72" mass="8241">MAPNLARLRSTYERLLDRLARWTVYPLERFNDRLDDLARSREDGGLSPVALVAWCAVSGFGLIAMAVLFTRW</sequence>
<dbReference type="Proteomes" id="UP001141259">
    <property type="component" value="Unassembled WGS sequence"/>
</dbReference>
<keyword evidence="1" id="KW-1133">Transmembrane helix</keyword>
<comment type="caution">
    <text evidence="2">The sequence shown here is derived from an EMBL/GenBank/DDBJ whole genome shotgun (WGS) entry which is preliminary data.</text>
</comment>
<accession>A0A9X2VMZ4</accession>
<evidence type="ECO:0000313" key="3">
    <source>
        <dbReference type="Proteomes" id="UP001141259"/>
    </source>
</evidence>
<keyword evidence="1" id="KW-0472">Membrane</keyword>